<evidence type="ECO:0000313" key="3">
    <source>
        <dbReference type="Proteomes" id="UP000245119"/>
    </source>
</evidence>
<comment type="caution">
    <text evidence="2">The sequence shown here is derived from an EMBL/GenBank/DDBJ whole genome shotgun (WGS) entry which is preliminary data.</text>
</comment>
<dbReference type="AlphaFoldDB" id="A0A2T7PQ84"/>
<protein>
    <submittedName>
        <fullName evidence="2">Uncharacterized protein</fullName>
    </submittedName>
</protein>
<gene>
    <name evidence="2" type="ORF">C0Q70_02545</name>
</gene>
<proteinExistence type="predicted"/>
<evidence type="ECO:0000256" key="1">
    <source>
        <dbReference type="SAM" id="MobiDB-lite"/>
    </source>
</evidence>
<feature type="compositionally biased region" description="Low complexity" evidence="1">
    <location>
        <begin position="84"/>
        <end position="93"/>
    </location>
</feature>
<keyword evidence="3" id="KW-1185">Reference proteome</keyword>
<dbReference type="EMBL" id="PZQS01000002">
    <property type="protein sequence ID" value="PVD35582.1"/>
    <property type="molecule type" value="Genomic_DNA"/>
</dbReference>
<dbReference type="Proteomes" id="UP000245119">
    <property type="component" value="Linkage Group LG2"/>
</dbReference>
<organism evidence="2 3">
    <name type="scientific">Pomacea canaliculata</name>
    <name type="common">Golden apple snail</name>
    <dbReference type="NCBI Taxonomy" id="400727"/>
    <lineage>
        <taxon>Eukaryota</taxon>
        <taxon>Metazoa</taxon>
        <taxon>Spiralia</taxon>
        <taxon>Lophotrochozoa</taxon>
        <taxon>Mollusca</taxon>
        <taxon>Gastropoda</taxon>
        <taxon>Caenogastropoda</taxon>
        <taxon>Architaenioglossa</taxon>
        <taxon>Ampullarioidea</taxon>
        <taxon>Ampullariidae</taxon>
        <taxon>Pomacea</taxon>
    </lineage>
</organism>
<reference evidence="2 3" key="1">
    <citation type="submission" date="2018-04" db="EMBL/GenBank/DDBJ databases">
        <title>The genome of golden apple snail Pomacea canaliculata provides insight into stress tolerance and invasive adaptation.</title>
        <authorList>
            <person name="Liu C."/>
            <person name="Liu B."/>
            <person name="Ren Y."/>
            <person name="Zhang Y."/>
            <person name="Wang H."/>
            <person name="Li S."/>
            <person name="Jiang F."/>
            <person name="Yin L."/>
            <person name="Zhang G."/>
            <person name="Qian W."/>
            <person name="Fan W."/>
        </authorList>
    </citation>
    <scope>NUCLEOTIDE SEQUENCE [LARGE SCALE GENOMIC DNA]</scope>
    <source>
        <strain evidence="2">SZHN2017</strain>
        <tissue evidence="2">Muscle</tissue>
    </source>
</reference>
<sequence>MSRKNDRTTNVDDYPGFSLRDNASARLEVYCDVIGQSIFSDGVSPSPVSVSPHTHNVHGRRSRRKGSNSCLRVGVAPVERAQGRARASGRGAR</sequence>
<feature type="region of interest" description="Disordered" evidence="1">
    <location>
        <begin position="44"/>
        <end position="93"/>
    </location>
</feature>
<accession>A0A2T7PQ84</accession>
<evidence type="ECO:0000313" key="2">
    <source>
        <dbReference type="EMBL" id="PVD35582.1"/>
    </source>
</evidence>
<name>A0A2T7PQ84_POMCA</name>
<feature type="compositionally biased region" description="Basic residues" evidence="1">
    <location>
        <begin position="55"/>
        <end position="66"/>
    </location>
</feature>